<evidence type="ECO:0000313" key="5">
    <source>
        <dbReference type="Proteomes" id="UP000237271"/>
    </source>
</evidence>
<feature type="region of interest" description="Disordered" evidence="1">
    <location>
        <begin position="436"/>
        <end position="485"/>
    </location>
</feature>
<dbReference type="PROSITE" id="PS00028">
    <property type="entry name" value="ZINC_FINGER_C2H2_1"/>
    <property type="match status" value="1"/>
</dbReference>
<dbReference type="AlphaFoldDB" id="A0A2P4Y6Y6"/>
<gene>
    <name evidence="4" type="ORF">PHPALM_9565</name>
</gene>
<dbReference type="OrthoDB" id="93434at2759"/>
<keyword evidence="2" id="KW-1133">Transmembrane helix</keyword>
<keyword evidence="2" id="KW-0472">Membrane</keyword>
<proteinExistence type="predicted"/>
<keyword evidence="5" id="KW-1185">Reference proteome</keyword>
<evidence type="ECO:0000259" key="3">
    <source>
        <dbReference type="PROSITE" id="PS00028"/>
    </source>
</evidence>
<protein>
    <recommendedName>
        <fullName evidence="3">C2H2-type domain-containing protein</fullName>
    </recommendedName>
</protein>
<dbReference type="EMBL" id="NCKW01005082">
    <property type="protein sequence ID" value="POM73572.1"/>
    <property type="molecule type" value="Genomic_DNA"/>
</dbReference>
<organism evidence="4 5">
    <name type="scientific">Phytophthora palmivora</name>
    <dbReference type="NCBI Taxonomy" id="4796"/>
    <lineage>
        <taxon>Eukaryota</taxon>
        <taxon>Sar</taxon>
        <taxon>Stramenopiles</taxon>
        <taxon>Oomycota</taxon>
        <taxon>Peronosporomycetes</taxon>
        <taxon>Peronosporales</taxon>
        <taxon>Peronosporaceae</taxon>
        <taxon>Phytophthora</taxon>
    </lineage>
</organism>
<dbReference type="SUPFAM" id="SSF52058">
    <property type="entry name" value="L domain-like"/>
    <property type="match status" value="1"/>
</dbReference>
<evidence type="ECO:0000313" key="4">
    <source>
        <dbReference type="EMBL" id="POM73572.1"/>
    </source>
</evidence>
<feature type="transmembrane region" description="Helical" evidence="2">
    <location>
        <begin position="339"/>
        <end position="358"/>
    </location>
</feature>
<reference evidence="4 5" key="1">
    <citation type="journal article" date="2017" name="Genome Biol. Evol.">
        <title>Phytophthora megakarya and P. palmivora, closely related causal agents of cacao black pod rot, underwent increases in genome sizes and gene numbers by different mechanisms.</title>
        <authorList>
            <person name="Ali S.S."/>
            <person name="Shao J."/>
            <person name="Lary D.J."/>
            <person name="Kronmiller B."/>
            <person name="Shen D."/>
            <person name="Strem M.D."/>
            <person name="Amoako-Attah I."/>
            <person name="Akrofi A.Y."/>
            <person name="Begoude B.A."/>
            <person name="Ten Hoopen G.M."/>
            <person name="Coulibaly K."/>
            <person name="Kebe B.I."/>
            <person name="Melnick R.L."/>
            <person name="Guiltinan M.J."/>
            <person name="Tyler B.M."/>
            <person name="Meinhardt L.W."/>
            <person name="Bailey B.A."/>
        </authorList>
    </citation>
    <scope>NUCLEOTIDE SEQUENCE [LARGE SCALE GENOMIC DNA]</scope>
    <source>
        <strain evidence="5">sbr112.9</strain>
    </source>
</reference>
<feature type="transmembrane region" description="Helical" evidence="2">
    <location>
        <begin position="217"/>
        <end position="241"/>
    </location>
</feature>
<feature type="transmembrane region" description="Helical" evidence="2">
    <location>
        <begin position="405"/>
        <end position="426"/>
    </location>
</feature>
<evidence type="ECO:0000256" key="2">
    <source>
        <dbReference type="SAM" id="Phobius"/>
    </source>
</evidence>
<dbReference type="PANTHER" id="PTHR47251:SF1">
    <property type="entry name" value="FINGER DOMAIN PROTEIN, PUTATIVE (AFU_ORTHOLOGUE AFUA_3G04180)-RELATED"/>
    <property type="match status" value="1"/>
</dbReference>
<comment type="caution">
    <text evidence="4">The sequence shown here is derived from an EMBL/GenBank/DDBJ whole genome shotgun (WGS) entry which is preliminary data.</text>
</comment>
<feature type="transmembrane region" description="Helical" evidence="2">
    <location>
        <begin position="309"/>
        <end position="327"/>
    </location>
</feature>
<dbReference type="InterPro" id="IPR013087">
    <property type="entry name" value="Znf_C2H2_type"/>
</dbReference>
<accession>A0A2P4Y6Y6</accession>
<dbReference type="PANTHER" id="PTHR47251">
    <property type="entry name" value="FINGER DOMAIN PROTEIN, PUTATIVE (AFU_ORTHOLOGUE AFUA_3G04180)-RELATED"/>
    <property type="match status" value="1"/>
</dbReference>
<name>A0A2P4Y6Y6_9STRA</name>
<evidence type="ECO:0000256" key="1">
    <source>
        <dbReference type="SAM" id="MobiDB-lite"/>
    </source>
</evidence>
<feature type="region of interest" description="Disordered" evidence="1">
    <location>
        <begin position="171"/>
        <end position="199"/>
    </location>
</feature>
<sequence>MENDVAAPFVPAERALDNSNRGYRLLVKMGIVEPVKMKENLVYLGLGKAEEYDEVTQLATSERRKLDTEVQETAEQTAAREAKGAKEEQLKAEVKNIQAAFYCSDCRKQYKTVTEMENHLSSYDHHHTKRLRELQQQKRRVGSEEEHAVKRRKEQQQEELMLQRRIAAQAQAAQVKPSVPSVVKTDGDKQEKPTSATASKEKYEAFPPMFSTSGSKYFKAFGAVFFSIAVLHVLQVFRIIFLSIRHKRLVLHCERTASYCKDECKTSKFGYYCFDVLFAIREMLVVGALSYQAYQSSCLVPRPWLNKLTVAMLIIACWLTPLAQILLRKSFALSRAVSLFTSFVFCTFLAKVTHYLLLKNYLKNYMNLFDMDPNVFFGNLVYDPTFMANLVPENRMLLATTVGDYVSKFLPLFGSFVSLVMLEGVIARRDERVTPSASATAPKVDPSQPVAVETLDAPDGTNEPTRLEPGTSTKSLDDSRAAENASQAMLTENPGCAWPFNVLKFLFIVWGILVLAFHLKAQSQHKTTPTGCFNTTRPWFSSKVSCLGFVYDCAAQNATTPTNEAFEALNFDPDSMVSVNFVRCPALMIPSTIQNFSRLSTVQIFNSALYSWGNDAALVDDFHPFLKSVILINVKMAEFPAGLMSRLPDSLLNLQFFATMVPSVPSDLGEKWGGASRTPITRVGFEYGILSAVPAETFQLPVKSLSLAGNFFLYEIPTLAAVKNTVLLQLTLDGAPLMALPPTIDPTLMIGDLSMEGTKVSVLPEWTQTQVLTKMHLYGSTFCLTSTEAQKEKANGICDTSRWGSTMPKSPIERLEDVYGK</sequence>
<feature type="transmembrane region" description="Helical" evidence="2">
    <location>
        <begin position="498"/>
        <end position="519"/>
    </location>
</feature>
<keyword evidence="2" id="KW-0812">Transmembrane</keyword>
<feature type="domain" description="C2H2-type" evidence="3">
    <location>
        <begin position="103"/>
        <end position="125"/>
    </location>
</feature>
<dbReference type="Proteomes" id="UP000237271">
    <property type="component" value="Unassembled WGS sequence"/>
</dbReference>